<name>A0ABX8BKT3_9ACTN</name>
<evidence type="ECO:0008006" key="5">
    <source>
        <dbReference type="Google" id="ProtNLM"/>
    </source>
</evidence>
<dbReference type="EMBL" id="CP074133">
    <property type="protein sequence ID" value="QUX21637.1"/>
    <property type="molecule type" value="Genomic_DNA"/>
</dbReference>
<accession>A0ABX8BKT3</accession>
<feature type="region of interest" description="Disordered" evidence="1">
    <location>
        <begin position="1"/>
        <end position="32"/>
    </location>
</feature>
<sequence>MTQNNDPNQDPAGATQHFQRFVDENPEPEAPERRPVLPIVLAGVGVIAAVAVVVALVLAFS</sequence>
<keyword evidence="2" id="KW-0812">Transmembrane</keyword>
<keyword evidence="2" id="KW-0472">Membrane</keyword>
<dbReference type="RefSeq" id="WP_220562860.1">
    <property type="nucleotide sequence ID" value="NZ_CP074133.1"/>
</dbReference>
<dbReference type="Proteomes" id="UP000676079">
    <property type="component" value="Chromosome"/>
</dbReference>
<keyword evidence="4" id="KW-1185">Reference proteome</keyword>
<evidence type="ECO:0000256" key="2">
    <source>
        <dbReference type="SAM" id="Phobius"/>
    </source>
</evidence>
<proteinExistence type="predicted"/>
<reference evidence="3 4" key="1">
    <citation type="submission" date="2021-05" db="EMBL/GenBank/DDBJ databases">
        <title>Direct Submission.</title>
        <authorList>
            <person name="Li K."/>
            <person name="Gao J."/>
        </authorList>
    </citation>
    <scope>NUCLEOTIDE SEQUENCE [LARGE SCALE GENOMIC DNA]</scope>
    <source>
        <strain evidence="3 4">Mg02</strain>
    </source>
</reference>
<evidence type="ECO:0000313" key="4">
    <source>
        <dbReference type="Proteomes" id="UP000676079"/>
    </source>
</evidence>
<evidence type="ECO:0000256" key="1">
    <source>
        <dbReference type="SAM" id="MobiDB-lite"/>
    </source>
</evidence>
<gene>
    <name evidence="3" type="ORF">KGD84_25080</name>
</gene>
<organism evidence="3 4">
    <name type="scientific">Nocardiopsis changdeensis</name>
    <dbReference type="NCBI Taxonomy" id="2831969"/>
    <lineage>
        <taxon>Bacteria</taxon>
        <taxon>Bacillati</taxon>
        <taxon>Actinomycetota</taxon>
        <taxon>Actinomycetes</taxon>
        <taxon>Streptosporangiales</taxon>
        <taxon>Nocardiopsidaceae</taxon>
        <taxon>Nocardiopsis</taxon>
    </lineage>
</organism>
<feature type="transmembrane region" description="Helical" evidence="2">
    <location>
        <begin position="36"/>
        <end position="60"/>
    </location>
</feature>
<keyword evidence="2" id="KW-1133">Transmembrane helix</keyword>
<evidence type="ECO:0000313" key="3">
    <source>
        <dbReference type="EMBL" id="QUX21637.1"/>
    </source>
</evidence>
<protein>
    <recommendedName>
        <fullName evidence="5">Ssl1498 family light-harvesting-like protein</fullName>
    </recommendedName>
</protein>